<evidence type="ECO:0000313" key="3">
    <source>
        <dbReference type="Proteomes" id="UP001155241"/>
    </source>
</evidence>
<gene>
    <name evidence="2" type="ORF">NG895_03880</name>
</gene>
<organism evidence="2 3">
    <name type="scientific">Aeoliella straminimaris</name>
    <dbReference type="NCBI Taxonomy" id="2954799"/>
    <lineage>
        <taxon>Bacteria</taxon>
        <taxon>Pseudomonadati</taxon>
        <taxon>Planctomycetota</taxon>
        <taxon>Planctomycetia</taxon>
        <taxon>Pirellulales</taxon>
        <taxon>Lacipirellulaceae</taxon>
        <taxon>Aeoliella</taxon>
    </lineage>
</organism>
<dbReference type="InterPro" id="IPR008928">
    <property type="entry name" value="6-hairpin_glycosidase_sf"/>
</dbReference>
<dbReference type="InterPro" id="IPR049049">
    <property type="entry name" value="Beta-AFase-like_GH127_C"/>
</dbReference>
<keyword evidence="3" id="KW-1185">Reference proteome</keyword>
<dbReference type="GO" id="GO:0005975">
    <property type="term" value="P:carbohydrate metabolic process"/>
    <property type="evidence" value="ECO:0007669"/>
    <property type="project" value="InterPro"/>
</dbReference>
<dbReference type="InterPro" id="IPR012878">
    <property type="entry name" value="Beta-AFase-like_GH127_cat"/>
</dbReference>
<dbReference type="Pfam" id="PF00754">
    <property type="entry name" value="F5_F8_type_C"/>
    <property type="match status" value="1"/>
</dbReference>
<reference evidence="2" key="1">
    <citation type="submission" date="2022-06" db="EMBL/GenBank/DDBJ databases">
        <title>Aeoliella straminimaris, a novel planctomycete from sediments.</title>
        <authorList>
            <person name="Vitorino I.R."/>
            <person name="Lage O.M."/>
        </authorList>
    </citation>
    <scope>NUCLEOTIDE SEQUENCE</scope>
    <source>
        <strain evidence="2">ICT_H6.2</strain>
    </source>
</reference>
<dbReference type="InterPro" id="IPR049174">
    <property type="entry name" value="Beta-AFase-like"/>
</dbReference>
<dbReference type="InterPro" id="IPR049046">
    <property type="entry name" value="Beta-AFase-like_GH127_middle"/>
</dbReference>
<feature type="domain" description="F5/8 type C" evidence="1">
    <location>
        <begin position="675"/>
        <end position="825"/>
    </location>
</feature>
<dbReference type="PANTHER" id="PTHR43465:SF2">
    <property type="entry name" value="DUF1680 DOMAIN PROTEIN (AFU_ORTHOLOGUE AFUA_1G08910)"/>
    <property type="match status" value="1"/>
</dbReference>
<dbReference type="Gene3D" id="1.50.10.20">
    <property type="match status" value="1"/>
</dbReference>
<evidence type="ECO:0000313" key="2">
    <source>
        <dbReference type="EMBL" id="MCO6043036.1"/>
    </source>
</evidence>
<dbReference type="PANTHER" id="PTHR43465">
    <property type="entry name" value="DUF1680 DOMAIN PROTEIN (AFU_ORTHOLOGUE AFUA_1G08910)"/>
    <property type="match status" value="1"/>
</dbReference>
<dbReference type="SUPFAM" id="SSF49785">
    <property type="entry name" value="Galactose-binding domain-like"/>
    <property type="match status" value="1"/>
</dbReference>
<dbReference type="Gene3D" id="2.60.120.260">
    <property type="entry name" value="Galactose-binding domain-like"/>
    <property type="match status" value="1"/>
</dbReference>
<dbReference type="InterPro" id="IPR000421">
    <property type="entry name" value="FA58C"/>
</dbReference>
<sequence>MAVYWVALLTPIISCVSARGEADPAAANQAIRMVPFHQVDMMDQIWAPRTRQLVERTLPHAFSNTEGALESLRLCANYLEHGSQGPTPPPHRFRTSDLYKVMEGAALMIQAEPNPGVEAIMDRIIDIIARAQQDDGYLYVAHITHSINEGEMGPRPYSYVIHSHELYNMGHLYEAAVAYAQATGKTKLLDVAEKNAQHVERVFFEGDPNYNAGKPVNQAPGHEEIELGLVKLYLYTGKKQYLEMAKRFLDIRGRSFVPDGQGVNSPQYAQQHLPVDQQTEAVGHAVRACYLYAAMAEVDSLMGTDDYGPALDSIWHSIIDTKMHLSGGLGAVPHIEGFGPEYQLPNMETYLETCAAVGNVLFNLRMFLKHGDAQYVDVAEVALYNNCLAGIGIDGTSFFYPNPLEAEAGHAPRSGWFGTACCPSNLARLIPQVAGYMYATNHHRVYCLLYGSNQGDLSLGDRKIQLTQQTRYPYDGEIAIKVSPDEPAEFELALRIPTWAGEKFVPGELYHYLAPSGAWQIQVNGKPVRVDMVRGFAVIKRTWQPGDKVLLKLPMPVHANLCTPQVEANHDRIAVSRGPLLYSAEQIDNGGAVQRLYFERTPTPEELQEARVETINRGPLAGLTDIVLPVREKRIDGAQDTQLTLIPYFAWSNRDRGSMITWIPTTEGLAKVDESAPENLKFAGASASHTWDMDAVDAVRMKHTPKSSSDTSIRRWTSWQQLGETQWVEIDLGKKQTLNSLGVYFYDDGGGVQLPGSWYLAVPRGSRWQKVKIYNTDEYSSLPDLYNTVHPAKQLKTRRVRIFMTPRNRETTVGILSVNIETKEVD</sequence>
<dbReference type="GO" id="GO:0016787">
    <property type="term" value="F:hydrolase activity"/>
    <property type="evidence" value="ECO:0007669"/>
    <property type="project" value="UniProtKB-KW"/>
</dbReference>
<dbReference type="Pfam" id="PF20736">
    <property type="entry name" value="Glyco_hydro127M"/>
    <property type="match status" value="1"/>
</dbReference>
<dbReference type="InterPro" id="IPR008979">
    <property type="entry name" value="Galactose-bd-like_sf"/>
</dbReference>
<dbReference type="SUPFAM" id="SSF48208">
    <property type="entry name" value="Six-hairpin glycosidases"/>
    <property type="match status" value="1"/>
</dbReference>
<dbReference type="RefSeq" id="WP_252851135.1">
    <property type="nucleotide sequence ID" value="NZ_JAMXLR010000016.1"/>
</dbReference>
<dbReference type="PROSITE" id="PS50022">
    <property type="entry name" value="FA58C_3"/>
    <property type="match status" value="1"/>
</dbReference>
<keyword evidence="2" id="KW-0378">Hydrolase</keyword>
<proteinExistence type="predicted"/>
<dbReference type="AlphaFoldDB" id="A0A9X2FFC0"/>
<name>A0A9X2FFC0_9BACT</name>
<dbReference type="Proteomes" id="UP001155241">
    <property type="component" value="Unassembled WGS sequence"/>
</dbReference>
<protein>
    <submittedName>
        <fullName evidence="2">Glycoside hydrolase family 127 protein</fullName>
    </submittedName>
</protein>
<dbReference type="EMBL" id="JAMXLR010000016">
    <property type="protein sequence ID" value="MCO6043036.1"/>
    <property type="molecule type" value="Genomic_DNA"/>
</dbReference>
<evidence type="ECO:0000259" key="1">
    <source>
        <dbReference type="PROSITE" id="PS50022"/>
    </source>
</evidence>
<dbReference type="Pfam" id="PF07944">
    <property type="entry name" value="Beta-AFase-like_GH127_cat"/>
    <property type="match status" value="1"/>
</dbReference>
<dbReference type="Pfam" id="PF20737">
    <property type="entry name" value="Glyco_hydro127C"/>
    <property type="match status" value="1"/>
</dbReference>
<comment type="caution">
    <text evidence="2">The sequence shown here is derived from an EMBL/GenBank/DDBJ whole genome shotgun (WGS) entry which is preliminary data.</text>
</comment>
<accession>A0A9X2FFC0</accession>